<evidence type="ECO:0000259" key="6">
    <source>
        <dbReference type="Pfam" id="PF07992"/>
    </source>
</evidence>
<evidence type="ECO:0000256" key="1">
    <source>
        <dbReference type="ARBA" id="ARBA00006442"/>
    </source>
</evidence>
<dbReference type="Pfam" id="PF07992">
    <property type="entry name" value="Pyr_redox_2"/>
    <property type="match status" value="1"/>
</dbReference>
<dbReference type="PRINTS" id="PR00368">
    <property type="entry name" value="FADPNR"/>
</dbReference>
<accession>A0A7S1KQH7</accession>
<dbReference type="GO" id="GO:0050660">
    <property type="term" value="F:flavin adenine dinucleotide binding"/>
    <property type="evidence" value="ECO:0007669"/>
    <property type="project" value="TreeGrafter"/>
</dbReference>
<comment type="similarity">
    <text evidence="1">Belongs to the FAD-dependent oxidoreductase family.</text>
</comment>
<proteinExistence type="inferred from homology"/>
<name>A0A7S1KQH7_9EUKA</name>
<evidence type="ECO:0000256" key="5">
    <source>
        <dbReference type="SAM" id="MobiDB-lite"/>
    </source>
</evidence>
<evidence type="ECO:0000256" key="4">
    <source>
        <dbReference type="ARBA" id="ARBA00023002"/>
    </source>
</evidence>
<organism evidence="7">
    <name type="scientific">Percolomonas cosmopolitus</name>
    <dbReference type="NCBI Taxonomy" id="63605"/>
    <lineage>
        <taxon>Eukaryota</taxon>
        <taxon>Discoba</taxon>
        <taxon>Heterolobosea</taxon>
        <taxon>Tetramitia</taxon>
        <taxon>Eutetramitia</taxon>
        <taxon>Percolomonadidae</taxon>
        <taxon>Percolomonas</taxon>
    </lineage>
</organism>
<dbReference type="PANTHER" id="PTHR43735:SF3">
    <property type="entry name" value="FERROPTOSIS SUPPRESSOR PROTEIN 1"/>
    <property type="match status" value="1"/>
</dbReference>
<dbReference type="SUPFAM" id="SSF51905">
    <property type="entry name" value="FAD/NAD(P)-binding domain"/>
    <property type="match status" value="2"/>
</dbReference>
<dbReference type="AlphaFoldDB" id="A0A7S1KQH7"/>
<dbReference type="EMBL" id="HBGD01005984">
    <property type="protein sequence ID" value="CAD9081724.1"/>
    <property type="molecule type" value="Transcribed_RNA"/>
</dbReference>
<keyword evidence="3" id="KW-0274">FAD</keyword>
<dbReference type="GO" id="GO:0005737">
    <property type="term" value="C:cytoplasm"/>
    <property type="evidence" value="ECO:0007669"/>
    <property type="project" value="TreeGrafter"/>
</dbReference>
<evidence type="ECO:0000256" key="3">
    <source>
        <dbReference type="ARBA" id="ARBA00022827"/>
    </source>
</evidence>
<feature type="compositionally biased region" description="Polar residues" evidence="5">
    <location>
        <begin position="45"/>
        <end position="71"/>
    </location>
</feature>
<feature type="domain" description="FAD/NAD(P)-binding" evidence="6">
    <location>
        <begin position="224"/>
        <end position="517"/>
    </location>
</feature>
<feature type="region of interest" description="Disordered" evidence="5">
    <location>
        <begin position="45"/>
        <end position="144"/>
    </location>
</feature>
<dbReference type="InterPro" id="IPR023753">
    <property type="entry name" value="FAD/NAD-binding_dom"/>
</dbReference>
<sequence length="580" mass="64557">MSLSPRSSPITNDPPPPIQDALLQELYHILKNPLRCEKLRQMGQHNDQKTNGTTADSPRPISLSTTTQQQVILEDTESDTTSETDSFNQKLTSNECGDVVSSGTASPPPTTTNDPSSQLASTPTKTPQFGGESPNTFASLSSTPSRSSLFSAKGHISTSNLISLISQFLIQKNSVQTKYRLKRDAIQMAMELIEVYGVLEMVQKGQLFQESRNTYVKFTRRTIRVVVVGGGFAGRKLLRNLESKLGKFPFQAELILVSSKEYFESLPSIPSLLRDYGNLTRIRASYDRYFKKTRVILQPLERIISDDCIQLADGGLISDIDYLVLCTGSKYDMSLLPGSSNPDTCVVNCADASDVVRNYKKIHEANSIAVIGGGAVGLEMASEIAVKYPEKTLYLVSSRDILLERCCKAAHKNVKNFLSSFKNCHMILGSHVKEVSSTHVYLSDGRQLESEVVLACIGFTPQTETFRDTWDVNAFDKRGQIRINEYFQVENHPTVFAIGDICNIVEEKLAQVAEKHADLLAKNLVRLETCVAMRSYKPKTRPIFVSLGPKHSIFIHGQIVVYEGIVMSFVKHLIEYKMMK</sequence>
<evidence type="ECO:0000256" key="2">
    <source>
        <dbReference type="ARBA" id="ARBA00022630"/>
    </source>
</evidence>
<evidence type="ECO:0000313" key="7">
    <source>
        <dbReference type="EMBL" id="CAD9081724.1"/>
    </source>
</evidence>
<dbReference type="InterPro" id="IPR036188">
    <property type="entry name" value="FAD/NAD-bd_sf"/>
</dbReference>
<dbReference type="Gene3D" id="3.50.50.100">
    <property type="match status" value="1"/>
</dbReference>
<feature type="compositionally biased region" description="Polar residues" evidence="5">
    <location>
        <begin position="87"/>
        <end position="105"/>
    </location>
</feature>
<dbReference type="PANTHER" id="PTHR43735">
    <property type="entry name" value="APOPTOSIS-INDUCING FACTOR 1"/>
    <property type="match status" value="1"/>
</dbReference>
<keyword evidence="2" id="KW-0285">Flavoprotein</keyword>
<gene>
    <name evidence="7" type="ORF">PCOS0759_LOCUS4964</name>
</gene>
<reference evidence="7" key="1">
    <citation type="submission" date="2021-01" db="EMBL/GenBank/DDBJ databases">
        <authorList>
            <person name="Corre E."/>
            <person name="Pelletier E."/>
            <person name="Niang G."/>
            <person name="Scheremetjew M."/>
            <person name="Finn R."/>
            <person name="Kale V."/>
            <person name="Holt S."/>
            <person name="Cochrane G."/>
            <person name="Meng A."/>
            <person name="Brown T."/>
            <person name="Cohen L."/>
        </authorList>
    </citation>
    <scope>NUCLEOTIDE SEQUENCE</scope>
    <source>
        <strain evidence="7">WS</strain>
    </source>
</reference>
<keyword evidence="4" id="KW-0560">Oxidoreductase</keyword>
<feature type="compositionally biased region" description="Polar residues" evidence="5">
    <location>
        <begin position="118"/>
        <end position="127"/>
    </location>
</feature>
<protein>
    <recommendedName>
        <fullName evidence="6">FAD/NAD(P)-binding domain-containing protein</fullName>
    </recommendedName>
</protein>
<dbReference type="GO" id="GO:0004174">
    <property type="term" value="F:electron-transferring-flavoprotein dehydrogenase activity"/>
    <property type="evidence" value="ECO:0007669"/>
    <property type="project" value="TreeGrafter"/>
</dbReference>